<dbReference type="SUPFAM" id="SSF52540">
    <property type="entry name" value="P-loop containing nucleoside triphosphate hydrolases"/>
    <property type="match status" value="2"/>
</dbReference>
<dbReference type="SMART" id="SM00382">
    <property type="entry name" value="AAA"/>
    <property type="match status" value="2"/>
</dbReference>
<evidence type="ECO:0000256" key="3">
    <source>
        <dbReference type="ARBA" id="ARBA00022737"/>
    </source>
</evidence>
<dbReference type="PROSITE" id="PS00211">
    <property type="entry name" value="ABC_TRANSPORTER_1"/>
    <property type="match status" value="1"/>
</dbReference>
<keyword evidence="1" id="KW-1003">Cell membrane</keyword>
<feature type="domain" description="ABC transporter" evidence="13">
    <location>
        <begin position="319"/>
        <end position="543"/>
    </location>
</feature>
<evidence type="ECO:0000256" key="12">
    <source>
        <dbReference type="HAMAP-Rule" id="MF_00848"/>
    </source>
</evidence>
<dbReference type="STRING" id="1223802.SUTH_02103"/>
<dbReference type="Gene3D" id="3.40.50.300">
    <property type="entry name" value="P-loop containing nucleotide triphosphate hydrolases"/>
    <property type="match status" value="2"/>
</dbReference>
<dbReference type="HOGENOM" id="CLU_000604_36_0_4"/>
<keyword evidence="8 12" id="KW-0238">DNA-binding</keyword>
<evidence type="ECO:0000256" key="9">
    <source>
        <dbReference type="ARBA" id="ARBA00023204"/>
    </source>
</evidence>
<dbReference type="InterPro" id="IPR032781">
    <property type="entry name" value="ABC_tran_Xtn"/>
</dbReference>
<dbReference type="GO" id="GO:0005524">
    <property type="term" value="F:ATP binding"/>
    <property type="evidence" value="ECO:0007669"/>
    <property type="project" value="UniProtKB-UniRule"/>
</dbReference>
<evidence type="ECO:0000256" key="7">
    <source>
        <dbReference type="ARBA" id="ARBA00022840"/>
    </source>
</evidence>
<feature type="domain" description="ABC transporter" evidence="13">
    <location>
        <begin position="1"/>
        <end position="252"/>
    </location>
</feature>
<dbReference type="GO" id="GO:0043022">
    <property type="term" value="F:ribosome binding"/>
    <property type="evidence" value="ECO:0007669"/>
    <property type="project" value="UniProtKB-UniRule"/>
</dbReference>
<dbReference type="CDD" id="cd03221">
    <property type="entry name" value="ABCF_EF-3"/>
    <property type="match status" value="2"/>
</dbReference>
<name>W0SF65_9PROT</name>
<gene>
    <name evidence="12" type="primary">uup</name>
    <name evidence="14" type="ORF">SUTH_02103</name>
</gene>
<dbReference type="FunFam" id="3.40.50.300:FF:000011">
    <property type="entry name" value="Putative ABC transporter ATP-binding component"/>
    <property type="match status" value="1"/>
</dbReference>
<proteinExistence type="inferred from homology"/>
<dbReference type="FunFam" id="3.40.50.300:FF:000309">
    <property type="entry name" value="ABC transporter ATP-binding protein"/>
    <property type="match status" value="1"/>
</dbReference>
<accession>W0SF65</accession>
<dbReference type="Proteomes" id="UP000031637">
    <property type="component" value="Chromosome"/>
</dbReference>
<dbReference type="PANTHER" id="PTHR42855:SF1">
    <property type="entry name" value="ABC TRANSPORTER DOMAIN-CONTAINING PROTEIN"/>
    <property type="match status" value="1"/>
</dbReference>
<evidence type="ECO:0000256" key="8">
    <source>
        <dbReference type="ARBA" id="ARBA00023125"/>
    </source>
</evidence>
<dbReference type="HAMAP" id="MF_00848">
    <property type="entry name" value="Uup"/>
    <property type="match status" value="1"/>
</dbReference>
<dbReference type="InterPro" id="IPR003593">
    <property type="entry name" value="AAA+_ATPase"/>
</dbReference>
<dbReference type="PROSITE" id="PS50893">
    <property type="entry name" value="ABC_TRANSPORTER_2"/>
    <property type="match status" value="2"/>
</dbReference>
<dbReference type="InterPro" id="IPR003439">
    <property type="entry name" value="ABC_transporter-like_ATP-bd"/>
</dbReference>
<feature type="binding site" evidence="12">
    <location>
        <begin position="355"/>
        <end position="362"/>
    </location>
    <ligand>
        <name>ATP</name>
        <dbReference type="ChEBI" id="CHEBI:30616"/>
        <label>2</label>
    </ligand>
</feature>
<dbReference type="Pfam" id="PF12848">
    <property type="entry name" value="ABC_tran_Xtn"/>
    <property type="match status" value="1"/>
</dbReference>
<dbReference type="PANTHER" id="PTHR42855">
    <property type="entry name" value="ABC TRANSPORTER ATP-BINDING SUBUNIT"/>
    <property type="match status" value="1"/>
</dbReference>
<dbReference type="EMBL" id="AP012547">
    <property type="protein sequence ID" value="BAO29894.1"/>
    <property type="molecule type" value="Genomic_DNA"/>
</dbReference>
<evidence type="ECO:0000313" key="14">
    <source>
        <dbReference type="EMBL" id="BAO29894.1"/>
    </source>
</evidence>
<keyword evidence="4 12" id="KW-0547">Nucleotide-binding</keyword>
<dbReference type="EC" id="3.6.1.-" evidence="12"/>
<dbReference type="InterPro" id="IPR017871">
    <property type="entry name" value="ABC_transporter-like_CS"/>
</dbReference>
<evidence type="ECO:0000256" key="4">
    <source>
        <dbReference type="ARBA" id="ARBA00022741"/>
    </source>
</evidence>
<dbReference type="GO" id="GO:0006281">
    <property type="term" value="P:DNA repair"/>
    <property type="evidence" value="ECO:0007669"/>
    <property type="project" value="UniProtKB-KW"/>
</dbReference>
<dbReference type="InterPro" id="IPR037118">
    <property type="entry name" value="Val-tRNA_synth_C_sf"/>
</dbReference>
<protein>
    <recommendedName>
        <fullName evidence="12">ATP-binding protein Uup</fullName>
        <ecNumber evidence="12">3.6.1.-</ecNumber>
    </recommendedName>
</protein>
<organism evidence="14 15">
    <name type="scientific">Sulfuritalea hydrogenivorans sk43H</name>
    <dbReference type="NCBI Taxonomy" id="1223802"/>
    <lineage>
        <taxon>Bacteria</taxon>
        <taxon>Pseudomonadati</taxon>
        <taxon>Pseudomonadota</taxon>
        <taxon>Betaproteobacteria</taxon>
        <taxon>Nitrosomonadales</taxon>
        <taxon>Sterolibacteriaceae</taxon>
        <taxon>Sulfuritalea</taxon>
    </lineage>
</organism>
<evidence type="ECO:0000256" key="6">
    <source>
        <dbReference type="ARBA" id="ARBA00022801"/>
    </source>
</evidence>
<dbReference type="GO" id="GO:0016887">
    <property type="term" value="F:ATP hydrolysis activity"/>
    <property type="evidence" value="ECO:0007669"/>
    <property type="project" value="UniProtKB-UniRule"/>
</dbReference>
<evidence type="ECO:0000256" key="1">
    <source>
        <dbReference type="ARBA" id="ARBA00022475"/>
    </source>
</evidence>
<comment type="similarity">
    <text evidence="11 12">Belongs to the ABC transporter superfamily. ABCF family. Uup subfamily.</text>
</comment>
<comment type="function">
    <text evidence="12">Probably plays a role in ribosome assembly or function. May be involved in resolution of branched DNA intermediates that result from template switching in postreplication gaps. Binds DNA and has ATPase activity.</text>
</comment>
<evidence type="ECO:0000256" key="10">
    <source>
        <dbReference type="ARBA" id="ARBA00049360"/>
    </source>
</evidence>
<dbReference type="Pfam" id="PF16326">
    <property type="entry name" value="ABC_tran_CTD"/>
    <property type="match status" value="1"/>
</dbReference>
<comment type="subcellular location">
    <subcellularLocation>
        <location evidence="12">Cytoplasm</location>
    </subcellularLocation>
    <text evidence="12">Associates with ribosomes.</text>
</comment>
<evidence type="ECO:0000313" key="15">
    <source>
        <dbReference type="Proteomes" id="UP000031637"/>
    </source>
</evidence>
<dbReference type="AlphaFoldDB" id="W0SF65"/>
<keyword evidence="2 12" id="KW-0963">Cytoplasm</keyword>
<comment type="catalytic activity">
    <reaction evidence="10 12">
        <text>ATP + H2O = ADP + phosphate + H(+)</text>
        <dbReference type="Rhea" id="RHEA:13065"/>
        <dbReference type="ChEBI" id="CHEBI:15377"/>
        <dbReference type="ChEBI" id="CHEBI:15378"/>
        <dbReference type="ChEBI" id="CHEBI:30616"/>
        <dbReference type="ChEBI" id="CHEBI:43474"/>
        <dbReference type="ChEBI" id="CHEBI:456216"/>
    </reaction>
</comment>
<keyword evidence="7 12" id="KW-0067">ATP-binding</keyword>
<dbReference type="KEGG" id="shd:SUTH_02103"/>
<keyword evidence="6 12" id="KW-0378">Hydrolase</keyword>
<dbReference type="Pfam" id="PF00005">
    <property type="entry name" value="ABC_tran"/>
    <property type="match status" value="2"/>
</dbReference>
<dbReference type="GO" id="GO:0005737">
    <property type="term" value="C:cytoplasm"/>
    <property type="evidence" value="ECO:0007669"/>
    <property type="project" value="UniProtKB-SubCell"/>
</dbReference>
<dbReference type="InterPro" id="IPR027417">
    <property type="entry name" value="P-loop_NTPase"/>
</dbReference>
<sequence length="641" mass="69984">MPVISLDRACLAYGHVALLDHAAMQIDAGERVGLIGRNGSGKSSLLKALAGLGSLDDGEVWRQPGLSIAYVPQEPEFASHDTVFQAVAAGLGDVARVLAEYHEVTHTVGAGDTATMDRLEALQAQLEANDGWTLNSRVEQAISRLALDGDTHVDTLSGGGKKRVALARALVAEPQLLLLDEPTNHLDVDGILWLEELLRGYQGAVMLITHDRVFLDNVATRILELDRGRLVSFPGSFAAYQERKEFMLNEEALANARADKMLAQEEIWIRKGVEARRTRSVGRVQRLEQLRAARAARREQQGKVDFRVVRGDASGKLVAELENVSKRFVTTAGEKVVVRDFSCRIQRGDKVGLIGANGTGKTTLLRLILGQIEPDAGKVQLGSRIEVAYFDQFRTQLDPEAPLCEVISPGSDYVEIGGTKKHVIGYLEDFLFAPQRARSPVKSLSGGERNRLLLARLFARPANVLVLDEPTNDLDIETLELLEALLQDYTGTVFLVSHDRAFLDNVVTQTIASEGDGQWKEYVGGYSDWLRQRPAGGAARFDATGGVAAAPVQKVGAGDTAKSRPPERKKLSFKEQRELEQLPDRIAALEAEQGALQQRLADPAFYQGPADAVREVQARLAKVDADIDAALARWEALEAKS</sequence>
<dbReference type="OrthoDB" id="9762051at2"/>
<evidence type="ECO:0000256" key="2">
    <source>
        <dbReference type="ARBA" id="ARBA00022490"/>
    </source>
</evidence>
<dbReference type="InterPro" id="IPR051309">
    <property type="entry name" value="ABCF_ATPase"/>
</dbReference>
<keyword evidence="15" id="KW-1185">Reference proteome</keyword>
<feature type="binding site" evidence="12">
    <location>
        <begin position="36"/>
        <end position="43"/>
    </location>
    <ligand>
        <name>ATP</name>
        <dbReference type="ChEBI" id="CHEBI:30616"/>
        <label>1</label>
    </ligand>
</feature>
<dbReference type="GO" id="GO:0003677">
    <property type="term" value="F:DNA binding"/>
    <property type="evidence" value="ECO:0007669"/>
    <property type="project" value="UniProtKB-UniRule"/>
</dbReference>
<keyword evidence="1" id="KW-0472">Membrane</keyword>
<keyword evidence="3 12" id="KW-0677">Repeat</keyword>
<dbReference type="Gene3D" id="1.10.287.380">
    <property type="entry name" value="Valyl-tRNA synthetase, C-terminal domain"/>
    <property type="match status" value="1"/>
</dbReference>
<dbReference type="InterPro" id="IPR032524">
    <property type="entry name" value="ABC_tran_C"/>
</dbReference>
<dbReference type="RefSeq" id="WP_041099090.1">
    <property type="nucleotide sequence ID" value="NZ_AP012547.1"/>
</dbReference>
<reference evidence="14 15" key="1">
    <citation type="journal article" date="2014" name="Syst. Appl. Microbiol.">
        <title>Complete genomes of freshwater sulfur oxidizers Sulfuricella denitrificans skB26 and Sulfuritalea hydrogenivorans sk43H: genetic insights into the sulfur oxidation pathway of betaproteobacteria.</title>
        <authorList>
            <person name="Watanabe T."/>
            <person name="Kojima H."/>
            <person name="Fukui M."/>
        </authorList>
    </citation>
    <scope>NUCLEOTIDE SEQUENCE [LARGE SCALE GENOMIC DNA]</scope>
    <source>
        <strain evidence="14">DSM22779</strain>
    </source>
</reference>
<keyword evidence="9 12" id="KW-0234">DNA repair</keyword>
<keyword evidence="5 12" id="KW-0227">DNA damage</keyword>
<evidence type="ECO:0000259" key="13">
    <source>
        <dbReference type="PROSITE" id="PS50893"/>
    </source>
</evidence>
<dbReference type="InterPro" id="IPR043686">
    <property type="entry name" value="Uup"/>
</dbReference>
<evidence type="ECO:0000256" key="5">
    <source>
        <dbReference type="ARBA" id="ARBA00022763"/>
    </source>
</evidence>
<evidence type="ECO:0000256" key="11">
    <source>
        <dbReference type="ARBA" id="ARBA00061478"/>
    </source>
</evidence>